<accession>A0A290XG78</accession>
<proteinExistence type="predicted"/>
<protein>
    <recommendedName>
        <fullName evidence="4">DUF5808 domain-containing protein</fullName>
    </recommendedName>
</protein>
<keyword evidence="3" id="KW-1185">Reference proteome</keyword>
<dbReference type="KEGG" id="lum:CNR27_12530"/>
<dbReference type="AlphaFoldDB" id="A0A290XG78"/>
<evidence type="ECO:0008006" key="4">
    <source>
        <dbReference type="Google" id="ProtNLM"/>
    </source>
</evidence>
<reference evidence="3" key="1">
    <citation type="submission" date="2017-09" db="EMBL/GenBank/DDBJ databases">
        <title>Luteimonas liuhanmingii sp.nov., isolated from the intestinal contents of Tibetan Plateau Pika in Yushu, Qinghai Province, China.</title>
        <authorList>
            <person name="Gui Z."/>
        </authorList>
    </citation>
    <scope>NUCLEOTIDE SEQUENCE [LARGE SCALE GENOMIC DNA]</scope>
    <source>
        <strain evidence="3">100111</strain>
    </source>
</reference>
<name>A0A290XG78_9GAMM</name>
<feature type="transmembrane region" description="Helical" evidence="1">
    <location>
        <begin position="89"/>
        <end position="109"/>
    </location>
</feature>
<sequence length="111" mass="12398">MRRLAGSIAGFPYSVAWPQPRGAVLPDWRSIEQEVDMVRSERNARAWQNPGNWIGPRWLGLYRSADDDRLWVPKVPRALGWTVNLARPAGAIVLMALAIAVLSLAYFLVGT</sequence>
<keyword evidence="1" id="KW-0472">Membrane</keyword>
<keyword evidence="1" id="KW-1133">Transmembrane helix</keyword>
<dbReference type="EMBL" id="CP023406">
    <property type="protein sequence ID" value="ATD68154.1"/>
    <property type="molecule type" value="Genomic_DNA"/>
</dbReference>
<evidence type="ECO:0000313" key="3">
    <source>
        <dbReference type="Proteomes" id="UP000218968"/>
    </source>
</evidence>
<dbReference type="Proteomes" id="UP000218968">
    <property type="component" value="Chromosome"/>
</dbReference>
<organism evidence="2 3">
    <name type="scientific">Luteimonas chenhongjianii</name>
    <dbReference type="NCBI Taxonomy" id="2006110"/>
    <lineage>
        <taxon>Bacteria</taxon>
        <taxon>Pseudomonadati</taxon>
        <taxon>Pseudomonadota</taxon>
        <taxon>Gammaproteobacteria</taxon>
        <taxon>Lysobacterales</taxon>
        <taxon>Lysobacteraceae</taxon>
        <taxon>Luteimonas</taxon>
    </lineage>
</organism>
<evidence type="ECO:0000256" key="1">
    <source>
        <dbReference type="SAM" id="Phobius"/>
    </source>
</evidence>
<evidence type="ECO:0000313" key="2">
    <source>
        <dbReference type="EMBL" id="ATD68154.1"/>
    </source>
</evidence>
<gene>
    <name evidence="2" type="ORF">CNR27_12530</name>
</gene>
<keyword evidence="1" id="KW-0812">Transmembrane</keyword>